<dbReference type="Proteomes" id="UP000054735">
    <property type="component" value="Unassembled WGS sequence"/>
</dbReference>
<dbReference type="InterPro" id="IPR001650">
    <property type="entry name" value="Helicase_C-like"/>
</dbReference>
<keyword evidence="2 8" id="KW-0547">Nucleotide-binding</keyword>
<dbReference type="CDD" id="cd18793">
    <property type="entry name" value="SF2_C_SNF"/>
    <property type="match status" value="1"/>
</dbReference>
<organism evidence="8 10">
    <name type="scientific">Legionella birminghamensis</name>
    <dbReference type="NCBI Taxonomy" id="28083"/>
    <lineage>
        <taxon>Bacteria</taxon>
        <taxon>Pseudomonadati</taxon>
        <taxon>Pseudomonadota</taxon>
        <taxon>Gammaproteobacteria</taxon>
        <taxon>Legionellales</taxon>
        <taxon>Legionellaceae</taxon>
        <taxon>Legionella</taxon>
    </lineage>
</organism>
<feature type="domain" description="Helicase ATP-binding" evidence="5">
    <location>
        <begin position="647"/>
        <end position="805"/>
    </location>
</feature>
<dbReference type="STRING" id="28083.Lbir_2655"/>
<dbReference type="InterPro" id="IPR000330">
    <property type="entry name" value="SNF2_N"/>
</dbReference>
<evidence type="ECO:0000313" key="7">
    <source>
        <dbReference type="EMBL" id="KTC68053.1"/>
    </source>
</evidence>
<keyword evidence="3" id="KW-0863">Zinc-finger</keyword>
<dbReference type="InterPro" id="IPR007527">
    <property type="entry name" value="Znf_SWIM"/>
</dbReference>
<evidence type="ECO:0000259" key="4">
    <source>
        <dbReference type="PROSITE" id="PS50966"/>
    </source>
</evidence>
<feature type="domain" description="SWIM-type" evidence="4">
    <location>
        <begin position="52"/>
        <end position="87"/>
    </location>
</feature>
<feature type="domain" description="Helicase C-terminal" evidence="6">
    <location>
        <begin position="934"/>
        <end position="1086"/>
    </location>
</feature>
<dbReference type="PROSITE" id="PS51192">
    <property type="entry name" value="HELICASE_ATP_BIND_1"/>
    <property type="match status" value="1"/>
</dbReference>
<keyword evidence="2 8" id="KW-0347">Helicase</keyword>
<keyword evidence="2 8" id="KW-0067">ATP-binding</keyword>
<keyword evidence="1" id="KW-0378">Hydrolase</keyword>
<proteinExistence type="predicted"/>
<dbReference type="RefSeq" id="WP_058524648.1">
    <property type="nucleotide sequence ID" value="NZ_CAAAHV010000013.1"/>
</dbReference>
<evidence type="ECO:0000313" key="9">
    <source>
        <dbReference type="Proteomes" id="UP000054735"/>
    </source>
</evidence>
<dbReference type="GO" id="GO:0008270">
    <property type="term" value="F:zinc ion binding"/>
    <property type="evidence" value="ECO:0007669"/>
    <property type="project" value="UniProtKB-KW"/>
</dbReference>
<dbReference type="AlphaFoldDB" id="A0A378I7M4"/>
<accession>A0A378I7M4</accession>
<sequence>MLKDALSRMAEIFSPAVLMQGEEYQQKNYVLNIRLSDGLLKARVKGKSGQIYDVYADLKSWPRKPARCNCAQVNNCIHAAASFFALQIKENLNVPAPAVSGQKEQSLSSWLQTLRTTEVTAKPRSFTHDILYLLDIRRSHWEHRVLVYPALAKRLKRNGSYGKYLLFNNFTQSKKQYCTAEDEHIINALLLKTNSSGVFDQLSTRNSELLEQILQTERAYVYRDGISQSLTLGEPRELALRWHLNQQGQQHLLMEDVDGQRLAPLLLDKPWYFLESEAELGLLQTSYHSSQLKSILQTPPIELDAADSVVPVINQYDPPLPSPISFIERIQKQGAPKPVIQFDALALDASRSDSASLVSTTDEAAHFLFTIKIIFEYEKTLRVPAKDENTSLIYEESAKLVELKRNAIQEKQYIQDIESILPTRHATIWEKLNCEQALECDNILVHYQSEQDIARLFAQVIPLLKSKGWLVEFNHYVYEELISAEEVEWYSELKESGEDFFSYQLGILVEGKPVNIVPLVVELISGLNLSELDTIPDERLVKLPLRQGKKFQLPMGRIKPLIRFIMQYGLRSIDSENQLQIRRYQFILMQETELALAAAASRWKGGDQLRSQLRQLLGQTSLPEKLPPKGLNASLRDYQLEGLNWLQFLRECRFGGILADDMGLGKTVQTLAHLQLEKEEGRLQHASLIVAPTSLMGNWEAEAKRFTPELKVLVFHGLNRHQDEFDQYDVIVSTYGLIQRDKTRFVNYPFYFLILDEAQFIKNARTKTTQIIQQIQARHRLCLSGTPLENHLGELWSLFHFLMPGLLGDARQFRRFFKIPIEKNADEERRILLANRVQPFMLRRSKNQVARELPDKTEVVQLIELADAQRDLYEAIRITMEQKVREAIARQGMGKSHIVLLDALLKLRQVCCDPRLLSIPEAKIAHGTSAKLDALMDLVVNLTEEGRRILIFSQFTSMLELIEERLKANHLQYLKLTGQTANRHQLVTSFQEGNIPLFLISLKAGGTGLNLTKADTVIHYDPWWNPAAEEQATDRSHRIGQKNPVFVYKLITAGTVEEVILAMQEKKKQLIEGVLGEQTGSLQNLTVKDVEQFFAPLTED</sequence>
<keyword evidence="3" id="KW-0862">Zinc</keyword>
<dbReference type="InterPro" id="IPR038718">
    <property type="entry name" value="SNF2-like_sf"/>
</dbReference>
<keyword evidence="3" id="KW-0479">Metal-binding</keyword>
<dbReference type="EMBL" id="UGNW01000001">
    <property type="protein sequence ID" value="STX31238.1"/>
    <property type="molecule type" value="Genomic_DNA"/>
</dbReference>
<reference evidence="8 10" key="2">
    <citation type="submission" date="2018-06" db="EMBL/GenBank/DDBJ databases">
        <authorList>
            <consortium name="Pathogen Informatics"/>
            <person name="Doyle S."/>
        </authorList>
    </citation>
    <scope>NUCLEOTIDE SEQUENCE [LARGE SCALE GENOMIC DNA]</scope>
    <source>
        <strain evidence="8 10">NCTC12437</strain>
    </source>
</reference>
<dbReference type="GO" id="GO:0016787">
    <property type="term" value="F:hydrolase activity"/>
    <property type="evidence" value="ECO:0007669"/>
    <property type="project" value="UniProtKB-KW"/>
</dbReference>
<reference evidence="7 9" key="1">
    <citation type="submission" date="2015-11" db="EMBL/GenBank/DDBJ databases">
        <title>Genomic analysis of 38 Legionella species identifies large and diverse effector repertoires.</title>
        <authorList>
            <person name="Burstein D."/>
            <person name="Amaro F."/>
            <person name="Zusman T."/>
            <person name="Lifshitz Z."/>
            <person name="Cohen O."/>
            <person name="Gilbert J.A."/>
            <person name="Pupko T."/>
            <person name="Shuman H.A."/>
            <person name="Segal G."/>
        </authorList>
    </citation>
    <scope>NUCLEOTIDE SEQUENCE [LARGE SCALE GENOMIC DNA]</scope>
    <source>
        <strain evidence="7 9">CDC#1407-AL-14</strain>
    </source>
</reference>
<evidence type="ECO:0000256" key="1">
    <source>
        <dbReference type="ARBA" id="ARBA00022801"/>
    </source>
</evidence>
<dbReference type="EMBL" id="LNXT01000048">
    <property type="protein sequence ID" value="KTC68053.1"/>
    <property type="molecule type" value="Genomic_DNA"/>
</dbReference>
<protein>
    <submittedName>
        <fullName evidence="8">DNA helicase, SNF2/RAD54 family domain protein</fullName>
    </submittedName>
    <submittedName>
        <fullName evidence="7">SNF2/RAD54 family transporter domain-containing protein</fullName>
    </submittedName>
</protein>
<dbReference type="PROSITE" id="PS51194">
    <property type="entry name" value="HELICASE_CTER"/>
    <property type="match status" value="1"/>
</dbReference>
<dbReference type="InterPro" id="IPR014001">
    <property type="entry name" value="Helicase_ATP-bd"/>
</dbReference>
<dbReference type="SUPFAM" id="SSF52540">
    <property type="entry name" value="P-loop containing nucleoside triphosphate hydrolases"/>
    <property type="match status" value="2"/>
</dbReference>
<dbReference type="PROSITE" id="PS50966">
    <property type="entry name" value="ZF_SWIM"/>
    <property type="match status" value="1"/>
</dbReference>
<dbReference type="SMART" id="SM00487">
    <property type="entry name" value="DEXDc"/>
    <property type="match status" value="1"/>
</dbReference>
<evidence type="ECO:0000259" key="5">
    <source>
        <dbReference type="PROSITE" id="PS51192"/>
    </source>
</evidence>
<evidence type="ECO:0000313" key="10">
    <source>
        <dbReference type="Proteomes" id="UP000255066"/>
    </source>
</evidence>
<dbReference type="Gene3D" id="3.40.50.300">
    <property type="entry name" value="P-loop containing nucleotide triphosphate hydrolases"/>
    <property type="match status" value="1"/>
</dbReference>
<dbReference type="OrthoDB" id="9760715at2"/>
<evidence type="ECO:0000256" key="3">
    <source>
        <dbReference type="PROSITE-ProRule" id="PRU00325"/>
    </source>
</evidence>
<dbReference type="GO" id="GO:0005524">
    <property type="term" value="F:ATP binding"/>
    <property type="evidence" value="ECO:0007669"/>
    <property type="project" value="InterPro"/>
</dbReference>
<dbReference type="Gene3D" id="3.40.50.10810">
    <property type="entry name" value="Tandem AAA-ATPase domain"/>
    <property type="match status" value="1"/>
</dbReference>
<evidence type="ECO:0000259" key="6">
    <source>
        <dbReference type="PROSITE" id="PS51194"/>
    </source>
</evidence>
<dbReference type="Proteomes" id="UP000255066">
    <property type="component" value="Unassembled WGS sequence"/>
</dbReference>
<dbReference type="GO" id="GO:0004386">
    <property type="term" value="F:helicase activity"/>
    <property type="evidence" value="ECO:0007669"/>
    <property type="project" value="UniProtKB-KW"/>
</dbReference>
<dbReference type="Pfam" id="PF00176">
    <property type="entry name" value="SNF2-rel_dom"/>
    <property type="match status" value="1"/>
</dbReference>
<dbReference type="Pfam" id="PF00271">
    <property type="entry name" value="Helicase_C"/>
    <property type="match status" value="1"/>
</dbReference>
<evidence type="ECO:0000256" key="2">
    <source>
        <dbReference type="ARBA" id="ARBA00022806"/>
    </source>
</evidence>
<dbReference type="InterPro" id="IPR049730">
    <property type="entry name" value="SNF2/RAD54-like_C"/>
</dbReference>
<dbReference type="PANTHER" id="PTHR10799">
    <property type="entry name" value="SNF2/RAD54 HELICASE FAMILY"/>
    <property type="match status" value="1"/>
</dbReference>
<name>A0A378I7M4_9GAMM</name>
<keyword evidence="9" id="KW-1185">Reference proteome</keyword>
<dbReference type="InterPro" id="IPR027417">
    <property type="entry name" value="P-loop_NTPase"/>
</dbReference>
<dbReference type="SMART" id="SM00490">
    <property type="entry name" value="HELICc"/>
    <property type="match status" value="1"/>
</dbReference>
<gene>
    <name evidence="7" type="ORF">Lbir_2655</name>
    <name evidence="8" type="ORF">NCTC12437_01009</name>
</gene>
<dbReference type="CDD" id="cd18012">
    <property type="entry name" value="DEXQc_arch_SWI2_SNF2"/>
    <property type="match status" value="1"/>
</dbReference>
<evidence type="ECO:0000313" key="8">
    <source>
        <dbReference type="EMBL" id="STX31238.1"/>
    </source>
</evidence>